<dbReference type="PROSITE" id="PS00045">
    <property type="entry name" value="HISTONE_LIKE"/>
    <property type="match status" value="1"/>
</dbReference>
<evidence type="ECO:0000256" key="1">
    <source>
        <dbReference type="ARBA" id="ARBA00010529"/>
    </source>
</evidence>
<sequence>MGKLVNKETLAQSVAEKCNMSKKDAMKAVNVIFDEMSDALVNEGNVEITSFGKFHIFYRKERMGINPATKEKMMIHSSKLPKFKPSQTLKNKCNETK</sequence>
<dbReference type="PRINTS" id="PR01727">
    <property type="entry name" value="DNABINDINGHU"/>
</dbReference>
<organism evidence="5 6">
    <name type="scientific">Catenisphaera adipataccumulans</name>
    <dbReference type="NCBI Taxonomy" id="700500"/>
    <lineage>
        <taxon>Bacteria</taxon>
        <taxon>Bacillati</taxon>
        <taxon>Bacillota</taxon>
        <taxon>Erysipelotrichia</taxon>
        <taxon>Erysipelotrichales</taxon>
        <taxon>Erysipelotrichaceae</taxon>
        <taxon>Catenisphaera</taxon>
    </lineage>
</organism>
<evidence type="ECO:0000256" key="3">
    <source>
        <dbReference type="ARBA" id="ARBA00023125"/>
    </source>
</evidence>
<dbReference type="PANTHER" id="PTHR33175:SF3">
    <property type="entry name" value="DNA-BINDING PROTEIN HU-BETA"/>
    <property type="match status" value="1"/>
</dbReference>
<proteinExistence type="inferred from homology"/>
<dbReference type="InterPro" id="IPR020816">
    <property type="entry name" value="Histone-like_DNA-bd_CS"/>
</dbReference>
<dbReference type="GO" id="GO:0030527">
    <property type="term" value="F:structural constituent of chromatin"/>
    <property type="evidence" value="ECO:0007669"/>
    <property type="project" value="InterPro"/>
</dbReference>
<evidence type="ECO:0000256" key="4">
    <source>
        <dbReference type="RuleBase" id="RU003939"/>
    </source>
</evidence>
<evidence type="ECO:0000256" key="2">
    <source>
        <dbReference type="ARBA" id="ARBA00023067"/>
    </source>
</evidence>
<dbReference type="Proteomes" id="UP000539953">
    <property type="component" value="Unassembled WGS sequence"/>
</dbReference>
<comment type="caution">
    <text evidence="5">The sequence shown here is derived from an EMBL/GenBank/DDBJ whole genome shotgun (WGS) entry which is preliminary data.</text>
</comment>
<evidence type="ECO:0000313" key="5">
    <source>
        <dbReference type="EMBL" id="MBB5183722.1"/>
    </source>
</evidence>
<protein>
    <submittedName>
        <fullName evidence="5">DNA-binding protein HU-beta</fullName>
    </submittedName>
</protein>
<dbReference type="Pfam" id="PF00216">
    <property type="entry name" value="Bac_DNA_binding"/>
    <property type="match status" value="1"/>
</dbReference>
<dbReference type="CDD" id="cd13831">
    <property type="entry name" value="HU"/>
    <property type="match status" value="1"/>
</dbReference>
<dbReference type="SMART" id="SM00411">
    <property type="entry name" value="BHL"/>
    <property type="match status" value="1"/>
</dbReference>
<dbReference type="PANTHER" id="PTHR33175">
    <property type="entry name" value="DNA-BINDING PROTEIN HU"/>
    <property type="match status" value="1"/>
</dbReference>
<dbReference type="InterPro" id="IPR000119">
    <property type="entry name" value="Hist_DNA-bd"/>
</dbReference>
<dbReference type="Gene3D" id="4.10.520.10">
    <property type="entry name" value="IHF-like DNA-binding proteins"/>
    <property type="match status" value="1"/>
</dbReference>
<accession>A0A7W8D0F6</accession>
<dbReference type="InterPro" id="IPR010992">
    <property type="entry name" value="IHF-like_DNA-bd_dom_sf"/>
</dbReference>
<keyword evidence="2" id="KW-0226">DNA condensation</keyword>
<dbReference type="RefSeq" id="WP_183329016.1">
    <property type="nucleotide sequence ID" value="NZ_JACHHK010000007.1"/>
</dbReference>
<name>A0A7W8D0F6_9FIRM</name>
<dbReference type="EMBL" id="JACHHK010000007">
    <property type="protein sequence ID" value="MBB5183722.1"/>
    <property type="molecule type" value="Genomic_DNA"/>
</dbReference>
<keyword evidence="3 5" id="KW-0238">DNA-binding</keyword>
<gene>
    <name evidence="5" type="ORF">HNQ47_001761</name>
</gene>
<dbReference type="AlphaFoldDB" id="A0A7W8D0F6"/>
<reference evidence="5 6" key="1">
    <citation type="submission" date="2020-08" db="EMBL/GenBank/DDBJ databases">
        <title>Genomic Encyclopedia of Type Strains, Phase IV (KMG-IV): sequencing the most valuable type-strain genomes for metagenomic binning, comparative biology and taxonomic classification.</title>
        <authorList>
            <person name="Goeker M."/>
        </authorList>
    </citation>
    <scope>NUCLEOTIDE SEQUENCE [LARGE SCALE GENOMIC DNA]</scope>
    <source>
        <strain evidence="5 6">DSM 25799</strain>
    </source>
</reference>
<dbReference type="SUPFAM" id="SSF47729">
    <property type="entry name" value="IHF-like DNA-binding proteins"/>
    <property type="match status" value="1"/>
</dbReference>
<evidence type="ECO:0000313" key="6">
    <source>
        <dbReference type="Proteomes" id="UP000539953"/>
    </source>
</evidence>
<dbReference type="GO" id="GO:0003677">
    <property type="term" value="F:DNA binding"/>
    <property type="evidence" value="ECO:0007669"/>
    <property type="project" value="UniProtKB-KW"/>
</dbReference>
<comment type="similarity">
    <text evidence="1 4">Belongs to the bacterial histone-like protein family.</text>
</comment>
<keyword evidence="6" id="KW-1185">Reference proteome</keyword>
<dbReference type="GO" id="GO:0030261">
    <property type="term" value="P:chromosome condensation"/>
    <property type="evidence" value="ECO:0007669"/>
    <property type="project" value="UniProtKB-KW"/>
</dbReference>